<accession>A0AAD1YAN9</accession>
<dbReference type="Proteomes" id="UP001295684">
    <property type="component" value="Unassembled WGS sequence"/>
</dbReference>
<dbReference type="SMART" id="SM00360">
    <property type="entry name" value="RRM"/>
    <property type="match status" value="1"/>
</dbReference>
<reference evidence="4" key="1">
    <citation type="submission" date="2023-07" db="EMBL/GenBank/DDBJ databases">
        <authorList>
            <consortium name="AG Swart"/>
            <person name="Singh M."/>
            <person name="Singh A."/>
            <person name="Seah K."/>
            <person name="Emmerich C."/>
        </authorList>
    </citation>
    <scope>NUCLEOTIDE SEQUENCE</scope>
    <source>
        <strain evidence="4">DP1</strain>
    </source>
</reference>
<dbReference type="Pfam" id="PF00076">
    <property type="entry name" value="RRM_1"/>
    <property type="match status" value="1"/>
</dbReference>
<feature type="domain" description="RRM" evidence="3">
    <location>
        <begin position="6"/>
        <end position="76"/>
    </location>
</feature>
<feature type="compositionally biased region" description="Basic and acidic residues" evidence="2">
    <location>
        <begin position="132"/>
        <end position="150"/>
    </location>
</feature>
<evidence type="ECO:0000313" key="5">
    <source>
        <dbReference type="Proteomes" id="UP001295684"/>
    </source>
</evidence>
<dbReference type="PROSITE" id="PS50102">
    <property type="entry name" value="RRM"/>
    <property type="match status" value="1"/>
</dbReference>
<keyword evidence="1" id="KW-0694">RNA-binding</keyword>
<comment type="caution">
    <text evidence="4">The sequence shown here is derived from an EMBL/GenBank/DDBJ whole genome shotgun (WGS) entry which is preliminary data.</text>
</comment>
<dbReference type="InterPro" id="IPR035979">
    <property type="entry name" value="RBD_domain_sf"/>
</dbReference>
<gene>
    <name evidence="4" type="ORF">ECRASSUSDP1_LOCUS28885</name>
</gene>
<dbReference type="Gene3D" id="3.30.70.330">
    <property type="match status" value="1"/>
</dbReference>
<dbReference type="GO" id="GO:0003723">
    <property type="term" value="F:RNA binding"/>
    <property type="evidence" value="ECO:0007669"/>
    <property type="project" value="UniProtKB-UniRule"/>
</dbReference>
<evidence type="ECO:0000313" key="4">
    <source>
        <dbReference type="EMBL" id="CAI2387256.1"/>
    </source>
</evidence>
<name>A0AAD1YAN9_EUPCR</name>
<dbReference type="SUPFAM" id="SSF54928">
    <property type="entry name" value="RNA-binding domain, RBD"/>
    <property type="match status" value="1"/>
</dbReference>
<feature type="compositionally biased region" description="Basic and acidic residues" evidence="2">
    <location>
        <begin position="108"/>
        <end position="118"/>
    </location>
</feature>
<evidence type="ECO:0000259" key="3">
    <source>
        <dbReference type="PROSITE" id="PS50102"/>
    </source>
</evidence>
<keyword evidence="5" id="KW-1185">Reference proteome</keyword>
<evidence type="ECO:0000256" key="2">
    <source>
        <dbReference type="SAM" id="MobiDB-lite"/>
    </source>
</evidence>
<dbReference type="EMBL" id="CAMPGE010029769">
    <property type="protein sequence ID" value="CAI2387256.1"/>
    <property type="molecule type" value="Genomic_DNA"/>
</dbReference>
<feature type="region of interest" description="Disordered" evidence="2">
    <location>
        <begin position="76"/>
        <end position="151"/>
    </location>
</feature>
<proteinExistence type="predicted"/>
<dbReference type="InterPro" id="IPR012677">
    <property type="entry name" value="Nucleotide-bd_a/b_plait_sf"/>
</dbReference>
<organism evidence="4 5">
    <name type="scientific">Euplotes crassus</name>
    <dbReference type="NCBI Taxonomy" id="5936"/>
    <lineage>
        <taxon>Eukaryota</taxon>
        <taxon>Sar</taxon>
        <taxon>Alveolata</taxon>
        <taxon>Ciliophora</taxon>
        <taxon>Intramacronucleata</taxon>
        <taxon>Spirotrichea</taxon>
        <taxon>Hypotrichia</taxon>
        <taxon>Euplotida</taxon>
        <taxon>Euplotidae</taxon>
        <taxon>Moneuplotes</taxon>
    </lineage>
</organism>
<evidence type="ECO:0000256" key="1">
    <source>
        <dbReference type="PROSITE-ProRule" id="PRU00176"/>
    </source>
</evidence>
<dbReference type="InterPro" id="IPR000504">
    <property type="entry name" value="RRM_dom"/>
</dbReference>
<dbReference type="AlphaFoldDB" id="A0AAD1YAN9"/>
<sequence>MSKQVQTLFIGNLHERLTKYQMMEILQEFGEVIDVRKKNNFAFVDLPDEETALKVEEGMHKRKIMGMKARVEKALHKKPNIKPNIEPRRIRMSSDSSSSLSRRSRSRKVSEALEEDKSPSSMESIKARKRDRAYLHDPKLFSDEKPKTDNHVATVKPSLSQTPDLLQSSLKQLSENQNTTNQQLKDAKYMNLPKKSPSKVLSTRTNIPMTSYQTLTQEENNRIKKLLEEED</sequence>
<protein>
    <recommendedName>
        <fullName evidence="3">RRM domain-containing protein</fullName>
    </recommendedName>
</protein>